<reference evidence="6" key="1">
    <citation type="journal article" date="2020" name="Fungal Divers.">
        <title>Resolving the Mortierellaceae phylogeny through synthesis of multi-gene phylogenetics and phylogenomics.</title>
        <authorList>
            <person name="Vandepol N."/>
            <person name="Liber J."/>
            <person name="Desiro A."/>
            <person name="Na H."/>
            <person name="Kennedy M."/>
            <person name="Barry K."/>
            <person name="Grigoriev I.V."/>
            <person name="Miller A.N."/>
            <person name="O'Donnell K."/>
            <person name="Stajich J.E."/>
            <person name="Bonito G."/>
        </authorList>
    </citation>
    <scope>NUCLEOTIDE SEQUENCE</scope>
    <source>
        <strain evidence="6">NVP60</strain>
    </source>
</reference>
<dbReference type="Pfam" id="PF00173">
    <property type="entry name" value="Cyt-b5"/>
    <property type="match status" value="1"/>
</dbReference>
<feature type="domain" description="Cytochrome b5 heme-binding" evidence="5">
    <location>
        <begin position="7"/>
        <end position="59"/>
    </location>
</feature>
<evidence type="ECO:0000256" key="4">
    <source>
        <dbReference type="RuleBase" id="RU362121"/>
    </source>
</evidence>
<dbReference type="AlphaFoldDB" id="A0A9P6UCI1"/>
<dbReference type="PROSITE" id="PS00191">
    <property type="entry name" value="CYTOCHROME_B5_1"/>
    <property type="match status" value="1"/>
</dbReference>
<dbReference type="EMBL" id="JAAAIN010006224">
    <property type="protein sequence ID" value="KAG0271433.1"/>
    <property type="molecule type" value="Genomic_DNA"/>
</dbReference>
<dbReference type="OrthoDB" id="260519at2759"/>
<dbReference type="GO" id="GO:0046872">
    <property type="term" value="F:metal ion binding"/>
    <property type="evidence" value="ECO:0007669"/>
    <property type="project" value="UniProtKB-UniRule"/>
</dbReference>
<evidence type="ECO:0000256" key="3">
    <source>
        <dbReference type="ARBA" id="ARBA00023004"/>
    </source>
</evidence>
<dbReference type="GO" id="GO:0020037">
    <property type="term" value="F:heme binding"/>
    <property type="evidence" value="ECO:0007669"/>
    <property type="project" value="UniProtKB-UniRule"/>
</dbReference>
<dbReference type="Proteomes" id="UP000823405">
    <property type="component" value="Unassembled WGS sequence"/>
</dbReference>
<accession>A0A9P6UCI1</accession>
<keyword evidence="1 4" id="KW-0349">Heme</keyword>
<proteinExistence type="inferred from homology"/>
<dbReference type="InterPro" id="IPR018506">
    <property type="entry name" value="Cyt_B5_heme-BS"/>
</dbReference>
<feature type="non-terminal residue" evidence="6">
    <location>
        <position position="59"/>
    </location>
</feature>
<evidence type="ECO:0000256" key="1">
    <source>
        <dbReference type="ARBA" id="ARBA00022617"/>
    </source>
</evidence>
<dbReference type="Gene3D" id="3.10.120.10">
    <property type="entry name" value="Cytochrome b5-like heme/steroid binding domain"/>
    <property type="match status" value="1"/>
</dbReference>
<keyword evidence="7" id="KW-1185">Reference proteome</keyword>
<feature type="non-terminal residue" evidence="6">
    <location>
        <position position="1"/>
    </location>
</feature>
<evidence type="ECO:0000256" key="2">
    <source>
        <dbReference type="ARBA" id="ARBA00022723"/>
    </source>
</evidence>
<evidence type="ECO:0000313" key="6">
    <source>
        <dbReference type="EMBL" id="KAG0271433.1"/>
    </source>
</evidence>
<gene>
    <name evidence="6" type="ORF">BGZ97_011253</name>
</gene>
<organism evidence="6 7">
    <name type="scientific">Linnemannia gamsii</name>
    <dbReference type="NCBI Taxonomy" id="64522"/>
    <lineage>
        <taxon>Eukaryota</taxon>
        <taxon>Fungi</taxon>
        <taxon>Fungi incertae sedis</taxon>
        <taxon>Mucoromycota</taxon>
        <taxon>Mortierellomycotina</taxon>
        <taxon>Mortierellomycetes</taxon>
        <taxon>Mortierellales</taxon>
        <taxon>Mortierellaceae</taxon>
        <taxon>Linnemannia</taxon>
    </lineage>
</organism>
<comment type="similarity">
    <text evidence="4">Belongs to the cytochrome b5 family.</text>
</comment>
<keyword evidence="3 4" id="KW-0408">Iron</keyword>
<evidence type="ECO:0000259" key="5">
    <source>
        <dbReference type="PROSITE" id="PS50255"/>
    </source>
</evidence>
<comment type="caution">
    <text evidence="6">The sequence shown here is derived from an EMBL/GenBank/DDBJ whole genome shotgun (WGS) entry which is preliminary data.</text>
</comment>
<evidence type="ECO:0000313" key="7">
    <source>
        <dbReference type="Proteomes" id="UP000823405"/>
    </source>
</evidence>
<dbReference type="InterPro" id="IPR001199">
    <property type="entry name" value="Cyt_B5-like_heme/steroid-bd"/>
</dbReference>
<dbReference type="SUPFAM" id="SSF55856">
    <property type="entry name" value="Cytochrome b5-like heme/steroid binding domain"/>
    <property type="match status" value="1"/>
</dbReference>
<name>A0A9P6UCI1_9FUNG</name>
<dbReference type="PROSITE" id="PS50255">
    <property type="entry name" value="CYTOCHROME_B5_2"/>
    <property type="match status" value="1"/>
</dbReference>
<sequence length="59" mass="6496">VRTFTRAEILNAEALNDAKKDAEAPFLMIIDNKVYDVREFVPDHPGGSVILTHVGKDGT</sequence>
<keyword evidence="2 4" id="KW-0479">Metal-binding</keyword>
<dbReference type="InterPro" id="IPR036400">
    <property type="entry name" value="Cyt_B5-like_heme/steroid_sf"/>
</dbReference>
<protein>
    <recommendedName>
        <fullName evidence="5">Cytochrome b5 heme-binding domain-containing protein</fullName>
    </recommendedName>
</protein>